<proteinExistence type="predicted"/>
<reference evidence="6 7" key="1">
    <citation type="submission" date="2017-08" db="EMBL/GenBank/DDBJ databases">
        <title>Acidophilic green algal genome provides insights into adaptation to an acidic environment.</title>
        <authorList>
            <person name="Hirooka S."/>
            <person name="Hirose Y."/>
            <person name="Kanesaki Y."/>
            <person name="Higuchi S."/>
            <person name="Fujiwara T."/>
            <person name="Onuma R."/>
            <person name="Era A."/>
            <person name="Ohbayashi R."/>
            <person name="Uzuka A."/>
            <person name="Nozaki H."/>
            <person name="Yoshikawa H."/>
            <person name="Miyagishima S.Y."/>
        </authorList>
    </citation>
    <scope>NUCLEOTIDE SEQUENCE [LARGE SCALE GENOMIC DNA]</scope>
    <source>
        <strain evidence="6 7">NIES-2499</strain>
    </source>
</reference>
<evidence type="ECO:0000256" key="1">
    <source>
        <dbReference type="ARBA" id="ARBA00004370"/>
    </source>
</evidence>
<dbReference type="Pfam" id="PF16016">
    <property type="entry name" value="VASt"/>
    <property type="match status" value="1"/>
</dbReference>
<dbReference type="InterPro" id="IPR031968">
    <property type="entry name" value="VASt"/>
</dbReference>
<dbReference type="OrthoDB" id="547027at2759"/>
<dbReference type="GO" id="GO:0005789">
    <property type="term" value="C:endoplasmic reticulum membrane"/>
    <property type="evidence" value="ECO:0007669"/>
    <property type="project" value="TreeGrafter"/>
</dbReference>
<dbReference type="Proteomes" id="UP000232323">
    <property type="component" value="Unassembled WGS sequence"/>
</dbReference>
<name>A0A250X7V5_9CHLO</name>
<evidence type="ECO:0000313" key="6">
    <source>
        <dbReference type="EMBL" id="GAX79153.1"/>
    </source>
</evidence>
<dbReference type="PANTHER" id="PTHR23319">
    <property type="entry name" value="GRAM DOMAIN CONTAINING 1B, ISOFORM E"/>
    <property type="match status" value="1"/>
</dbReference>
<dbReference type="PROSITE" id="PS51778">
    <property type="entry name" value="VAST"/>
    <property type="match status" value="1"/>
</dbReference>
<accession>A0A250X7V5</accession>
<dbReference type="GO" id="GO:0120015">
    <property type="term" value="F:sterol transfer activity"/>
    <property type="evidence" value="ECO:0007669"/>
    <property type="project" value="TreeGrafter"/>
</dbReference>
<dbReference type="EMBL" id="BEGY01000039">
    <property type="protein sequence ID" value="GAX79153.1"/>
    <property type="molecule type" value="Genomic_DNA"/>
</dbReference>
<gene>
    <name evidence="6" type="ORF">CEUSTIGMA_g6593.t1</name>
</gene>
<dbReference type="InterPro" id="IPR051482">
    <property type="entry name" value="Cholesterol_transport"/>
</dbReference>
<evidence type="ECO:0000256" key="3">
    <source>
        <dbReference type="SAM" id="MobiDB-lite"/>
    </source>
</evidence>
<keyword evidence="7" id="KW-1185">Reference proteome</keyword>
<dbReference type="GO" id="GO:0032366">
    <property type="term" value="P:intracellular sterol transport"/>
    <property type="evidence" value="ECO:0007669"/>
    <property type="project" value="TreeGrafter"/>
</dbReference>
<keyword evidence="4" id="KW-0812">Transmembrane</keyword>
<dbReference type="GO" id="GO:0140268">
    <property type="term" value="C:endoplasmic reticulum-plasma membrane contact site"/>
    <property type="evidence" value="ECO:0007669"/>
    <property type="project" value="TreeGrafter"/>
</dbReference>
<feature type="compositionally biased region" description="Acidic residues" evidence="3">
    <location>
        <begin position="10"/>
        <end position="23"/>
    </location>
</feature>
<protein>
    <recommendedName>
        <fullName evidence="5">VASt domain-containing protein</fullName>
    </recommendedName>
</protein>
<evidence type="ECO:0000256" key="4">
    <source>
        <dbReference type="SAM" id="Phobius"/>
    </source>
</evidence>
<dbReference type="AlphaFoldDB" id="A0A250X7V5"/>
<dbReference type="PANTHER" id="PTHR23319:SF4">
    <property type="entry name" value="GRAM DOMAIN CONTAINING 1B, ISOFORM E"/>
    <property type="match status" value="1"/>
</dbReference>
<keyword evidence="2 4" id="KW-0472">Membrane</keyword>
<sequence length="321" mass="34409">MSPVNQRDDGGDEEEDQREEDEGPVPPPITLPPPLSVMVTEVTVGARPTQVFVAVFKEDSTYRAKMMAKEELRNVVTNAFADGPELVASNGIKAVKSRTVTYIRPLNIPMAPKQCDVTEEHALITQEAGGFVVESKVTTNAPKGDTFYVLIQWAGIVEGSKTRVRISLEVVFIKSVGFLKSIIESGAVSSTKKLMQAWADELVAQMSPLSQNGKGKKRVGQGAVAVLDTVHQQASSTKGSGHGGMISLDTVGGKVLVVLCIFIAWILGTSLWQASASFNKLAAALFSTQRNERHGENHEVIAEQVAAAVIDLLIKASKAGK</sequence>
<comment type="caution">
    <text evidence="6">The sequence shown here is derived from an EMBL/GenBank/DDBJ whole genome shotgun (WGS) entry which is preliminary data.</text>
</comment>
<evidence type="ECO:0000256" key="2">
    <source>
        <dbReference type="ARBA" id="ARBA00023136"/>
    </source>
</evidence>
<dbReference type="GO" id="GO:0032934">
    <property type="term" value="F:sterol binding"/>
    <property type="evidence" value="ECO:0007669"/>
    <property type="project" value="TreeGrafter"/>
</dbReference>
<keyword evidence="4" id="KW-1133">Transmembrane helix</keyword>
<feature type="region of interest" description="Disordered" evidence="3">
    <location>
        <begin position="1"/>
        <end position="34"/>
    </location>
</feature>
<dbReference type="GO" id="GO:0005886">
    <property type="term" value="C:plasma membrane"/>
    <property type="evidence" value="ECO:0007669"/>
    <property type="project" value="TreeGrafter"/>
</dbReference>
<comment type="subcellular location">
    <subcellularLocation>
        <location evidence="1">Membrane</location>
    </subcellularLocation>
</comment>
<feature type="transmembrane region" description="Helical" evidence="4">
    <location>
        <begin position="255"/>
        <end position="272"/>
    </location>
</feature>
<dbReference type="STRING" id="1157962.A0A250X7V5"/>
<evidence type="ECO:0000259" key="5">
    <source>
        <dbReference type="PROSITE" id="PS51778"/>
    </source>
</evidence>
<feature type="domain" description="VASt" evidence="5">
    <location>
        <begin position="34"/>
        <end position="210"/>
    </location>
</feature>
<feature type="compositionally biased region" description="Pro residues" evidence="3">
    <location>
        <begin position="24"/>
        <end position="34"/>
    </location>
</feature>
<evidence type="ECO:0000313" key="7">
    <source>
        <dbReference type="Proteomes" id="UP000232323"/>
    </source>
</evidence>
<organism evidence="6 7">
    <name type="scientific">Chlamydomonas eustigma</name>
    <dbReference type="NCBI Taxonomy" id="1157962"/>
    <lineage>
        <taxon>Eukaryota</taxon>
        <taxon>Viridiplantae</taxon>
        <taxon>Chlorophyta</taxon>
        <taxon>core chlorophytes</taxon>
        <taxon>Chlorophyceae</taxon>
        <taxon>CS clade</taxon>
        <taxon>Chlamydomonadales</taxon>
        <taxon>Chlamydomonadaceae</taxon>
        <taxon>Chlamydomonas</taxon>
    </lineage>
</organism>